<dbReference type="Proteomes" id="UP001151760">
    <property type="component" value="Unassembled WGS sequence"/>
</dbReference>
<dbReference type="PANTHER" id="PTHR46890:SF50">
    <property type="entry name" value="RNA-DIRECTED DNA POLYMERASE, EUKARYOTA, REVERSE TRANSCRIPTASE ZINC-BINDING DOMAIN PROTEIN-RELATED"/>
    <property type="match status" value="1"/>
</dbReference>
<dbReference type="CDD" id="cd01650">
    <property type="entry name" value="RT_nLTR_like"/>
    <property type="match status" value="1"/>
</dbReference>
<protein>
    <submittedName>
        <fullName evidence="2">RNA-directed DNA polymerase, eukaryota</fullName>
    </submittedName>
</protein>
<dbReference type="GO" id="GO:0003964">
    <property type="term" value="F:RNA-directed DNA polymerase activity"/>
    <property type="evidence" value="ECO:0007669"/>
    <property type="project" value="UniProtKB-KW"/>
</dbReference>
<dbReference type="InterPro" id="IPR052343">
    <property type="entry name" value="Retrotransposon-Effector_Assoc"/>
</dbReference>
<evidence type="ECO:0000313" key="3">
    <source>
        <dbReference type="Proteomes" id="UP001151760"/>
    </source>
</evidence>
<proteinExistence type="predicted"/>
<name>A0ABQ5AZJ2_9ASTR</name>
<accession>A0ABQ5AZJ2</accession>
<organism evidence="2 3">
    <name type="scientific">Tanacetum coccineum</name>
    <dbReference type="NCBI Taxonomy" id="301880"/>
    <lineage>
        <taxon>Eukaryota</taxon>
        <taxon>Viridiplantae</taxon>
        <taxon>Streptophyta</taxon>
        <taxon>Embryophyta</taxon>
        <taxon>Tracheophyta</taxon>
        <taxon>Spermatophyta</taxon>
        <taxon>Magnoliopsida</taxon>
        <taxon>eudicotyledons</taxon>
        <taxon>Gunneridae</taxon>
        <taxon>Pentapetalae</taxon>
        <taxon>asterids</taxon>
        <taxon>campanulids</taxon>
        <taxon>Asterales</taxon>
        <taxon>Asteraceae</taxon>
        <taxon>Asteroideae</taxon>
        <taxon>Anthemideae</taxon>
        <taxon>Anthemidinae</taxon>
        <taxon>Tanacetum</taxon>
    </lineage>
</organism>
<dbReference type="PANTHER" id="PTHR46890">
    <property type="entry name" value="NON-LTR RETROLELEMENT REVERSE TRANSCRIPTASE-LIKE PROTEIN-RELATED"/>
    <property type="match status" value="1"/>
</dbReference>
<evidence type="ECO:0000259" key="1">
    <source>
        <dbReference type="Pfam" id="PF00078"/>
    </source>
</evidence>
<keyword evidence="2" id="KW-0808">Transferase</keyword>
<dbReference type="EMBL" id="BQNB010012725">
    <property type="protein sequence ID" value="GJT07117.1"/>
    <property type="molecule type" value="Genomic_DNA"/>
</dbReference>
<dbReference type="InterPro" id="IPR000477">
    <property type="entry name" value="RT_dom"/>
</dbReference>
<evidence type="ECO:0000313" key="2">
    <source>
        <dbReference type="EMBL" id="GJT07117.1"/>
    </source>
</evidence>
<feature type="domain" description="Reverse transcriptase" evidence="1">
    <location>
        <begin position="316"/>
        <end position="451"/>
    </location>
</feature>
<comment type="caution">
    <text evidence="2">The sequence shown here is derived from an EMBL/GenBank/DDBJ whole genome shotgun (WGS) entry which is preliminary data.</text>
</comment>
<reference evidence="2" key="2">
    <citation type="submission" date="2022-01" db="EMBL/GenBank/DDBJ databases">
        <authorList>
            <person name="Yamashiro T."/>
            <person name="Shiraishi A."/>
            <person name="Satake H."/>
            <person name="Nakayama K."/>
        </authorList>
    </citation>
    <scope>NUCLEOTIDE SEQUENCE</scope>
</reference>
<keyword evidence="2" id="KW-0695">RNA-directed DNA polymerase</keyword>
<sequence length="452" mass="51998">MSKLDRFLVSQGFLDLFPSMSGLILHRNISDHRPILLKETQVDYGPTPFRLFHSWLLEDDFISVLEDSWNNDVVHSHNPMIILKNKLKNLKHRLKSWSSGKKQLHNQERKHLQDSLFDIDFRLDQGVGLTDDILNRSKIARDLDDMNKKDSIDLAQKAKVKWAIEGDENSKFFHGIVNKKRRYLAIKGILKDGEWIDNPTRVKAEFYHHFSNRFSQPDWTRVPLAEHFPRCLSEDLSCDLEAEVNSDEIKKAVWECGSDKSPGPDGFTFEFFKKYWSIVGNDVILAVKEFFSSGFIPNGCNPSFIALIPKVLDAKHLNDFRPISLVGCQYKIIGKILASRLSNVMDEIISQEQSAFVKGRQIMDGPIILNEVISWFKSKKDQSLLFKVDFQKAFDSVRWDHLDDIIGKFGFGHKWRGWIKGCLSSSKASVLVNGSPTDEFTFHRGLRQGDPL</sequence>
<dbReference type="Pfam" id="PF00078">
    <property type="entry name" value="RVT_1"/>
    <property type="match status" value="1"/>
</dbReference>
<reference evidence="2" key="1">
    <citation type="journal article" date="2022" name="Int. J. Mol. Sci.">
        <title>Draft Genome of Tanacetum Coccineum: Genomic Comparison of Closely Related Tanacetum-Family Plants.</title>
        <authorList>
            <person name="Yamashiro T."/>
            <person name="Shiraishi A."/>
            <person name="Nakayama K."/>
            <person name="Satake H."/>
        </authorList>
    </citation>
    <scope>NUCLEOTIDE SEQUENCE</scope>
</reference>
<keyword evidence="2" id="KW-0548">Nucleotidyltransferase</keyword>
<keyword evidence="3" id="KW-1185">Reference proteome</keyword>
<gene>
    <name evidence="2" type="ORF">Tco_0841579</name>
</gene>